<feature type="transmembrane region" description="Helical" evidence="2">
    <location>
        <begin position="1053"/>
        <end position="1073"/>
    </location>
</feature>
<feature type="domain" description="Long Rib" evidence="4">
    <location>
        <begin position="535"/>
        <end position="627"/>
    </location>
</feature>
<dbReference type="AlphaFoldDB" id="A0ABD4TRK2"/>
<feature type="domain" description="Long Rib" evidence="4">
    <location>
        <begin position="841"/>
        <end position="924"/>
    </location>
</feature>
<keyword evidence="3" id="KW-0732">Signal</keyword>
<feature type="region of interest" description="Disordered" evidence="1">
    <location>
        <begin position="725"/>
        <end position="770"/>
    </location>
</feature>
<gene>
    <name evidence="5" type="ORF">KBX22_05095</name>
</gene>
<dbReference type="Pfam" id="PF18957">
    <property type="entry name" value="RibLong"/>
    <property type="match status" value="5"/>
</dbReference>
<proteinExistence type="predicted"/>
<feature type="compositionally biased region" description="Low complexity" evidence="1">
    <location>
        <begin position="1178"/>
        <end position="1187"/>
    </location>
</feature>
<feature type="domain" description="Long Rib" evidence="4">
    <location>
        <begin position="436"/>
        <end position="529"/>
    </location>
</feature>
<evidence type="ECO:0000256" key="1">
    <source>
        <dbReference type="SAM" id="MobiDB-lite"/>
    </source>
</evidence>
<feature type="signal peptide" evidence="3">
    <location>
        <begin position="1"/>
        <end position="27"/>
    </location>
</feature>
<feature type="compositionally biased region" description="Polar residues" evidence="1">
    <location>
        <begin position="739"/>
        <end position="759"/>
    </location>
</feature>
<keyword evidence="2" id="KW-0812">Transmembrane</keyword>
<dbReference type="InterPro" id="IPR044055">
    <property type="entry name" value="RibLong"/>
</dbReference>
<evidence type="ECO:0000259" key="4">
    <source>
        <dbReference type="Pfam" id="PF18957"/>
    </source>
</evidence>
<comment type="caution">
    <text evidence="5">The sequence shown here is derived from an EMBL/GenBank/DDBJ whole genome shotgun (WGS) entry which is preliminary data.</text>
</comment>
<keyword evidence="2" id="KW-0472">Membrane</keyword>
<protein>
    <submittedName>
        <fullName evidence="5">YPDG domain-containing protein</fullName>
    </submittedName>
</protein>
<evidence type="ECO:0000256" key="2">
    <source>
        <dbReference type="SAM" id="Phobius"/>
    </source>
</evidence>
<organism evidence="5 6">
    <name type="scientific">Corynebacterium pseudogenitalium</name>
    <dbReference type="NCBI Taxonomy" id="38303"/>
    <lineage>
        <taxon>Bacteria</taxon>
        <taxon>Bacillati</taxon>
        <taxon>Actinomycetota</taxon>
        <taxon>Actinomycetes</taxon>
        <taxon>Mycobacteriales</taxon>
        <taxon>Corynebacteriaceae</taxon>
        <taxon>Corynebacterium</taxon>
    </lineage>
</organism>
<feature type="compositionally biased region" description="Polar residues" evidence="1">
    <location>
        <begin position="1157"/>
        <end position="1166"/>
    </location>
</feature>
<feature type="region of interest" description="Disordered" evidence="1">
    <location>
        <begin position="830"/>
        <end position="849"/>
    </location>
</feature>
<dbReference type="RefSeq" id="WP_256000647.1">
    <property type="nucleotide sequence ID" value="NZ_JAGPYW010000004.1"/>
</dbReference>
<evidence type="ECO:0000256" key="3">
    <source>
        <dbReference type="SAM" id="SignalP"/>
    </source>
</evidence>
<evidence type="ECO:0000313" key="5">
    <source>
        <dbReference type="EMBL" id="MCQ4614114.1"/>
    </source>
</evidence>
<reference evidence="5 6" key="1">
    <citation type="submission" date="2021-04" db="EMBL/GenBank/DDBJ databases">
        <title>Corynebacterium genitalium sp. nov. and Corynebacterium genitalium sp. nov., two new species of the genus Corynebacterium.</title>
        <authorList>
            <person name="Jaen-Luchoro D."/>
            <person name="Pinyeiro-Iglesias B."/>
            <person name="Al-Shaer S."/>
            <person name="Karlsson R."/>
            <person name="Gonzales-Siles L."/>
            <person name="Cardew S."/>
            <person name="Jensie-Markopolous S."/>
            <person name="Ohlen M."/>
            <person name="Inganas E."/>
            <person name="Moore E.R.B."/>
        </authorList>
    </citation>
    <scope>NUCLEOTIDE SEQUENCE [LARGE SCALE GENOMIC DNA]</scope>
    <source>
        <strain evidence="5 6">CCUG 55013</strain>
    </source>
</reference>
<sequence length="1196" mass="125357">MRNRRMSATVVALALGASALVVPQVDAQSAEENRCHDVLSANTLFPHQHVGAVTTPNEGSFETGTRVVNEQGQVEVYYWVSLHGDGEHAVDSMVSELRMNQTGISDFEETFTLSAVSVGETIPGAVRSGEDSTTNMDLKVTGTAHVEPVELHLSEGSPVVSAKVTLEDVKGIKEGETRTFAWVARSVGNGYENFPNRLGFEARNIAEVDLLPVPAENAQCFPLQAVQDEVPVVTANGKEFATNIQVTNGAGEDYARVIAVVTRNGKAVEGANARVDKDGRVHVTLPVGGTGEIDNEKPEVLQVEVYATPRDGSDQLNLQKYKDNAKIGETFQLKTQQWAPSYGNEKTSPGKTATVALKPGSPKYPDGTTFEVIGATPSSEARPWDVTLEEGSNALKVTAPMSARLEDTVTVQVKATYPDGSHDVLESVVGVDTTLAQEHTPGYDVVITRPSVTVTLPQVRDQELPADTTFKIAPDQQLGDWTVGVDKRTGEITATPPANARDGETKTINVEVTFPDGSTKVVPGTVIVSAPPQAQNPDAYYLAETTRPGVEVTVDAPEFSADAPKGTTFTIHDAYEVPKGWKVNVGEDGSVTATPPADAKPGDRIVVPVQITYPDGSSITRPAVVVVVDDAPKGTNDVQFPPKPTKPGTVVVVTPKGGTEGSTYVVEQKDIPEGWTINIDENTGVAHVTPPADAKPGDFGVINVQVTDPNGNTITRPIVVTVIDDPAAPVDPNPATPSAPDQNYAPKQTKPNQTVTVNPTPRAPGGTAFVISPEYKAPKGWKVTVGEDGSVTATPPADAKSGDYTVVPVDITYPGGQKVTRPATILVVDDADTPEGQPPVDYNPGRTKGGVTVVVPPSTQPDGATFKIVDGWKAPEGWSVTINDGGSVSVTPPADAKPGEQVVVPVEITYPDGKTVTRPAIVTVGGDTPPTAAGKDTPPTIEVTPKPGSTEKVVVTPGTQHIVINVPGANIGDLKLPDGWTAKREGDKVIIVPPAERTPDPKGFDIKVPGRDGDVTVHVVVEGEQDQPKTPGKSSADDLQRCFADMSSHGGPLLWLIPLGLAAAVGAPLLAAMGPEINASARRVSEQMNIPNPFGNFGIERPDFLKQLDIEAARLNAKFGPQATEALGAIAAVTLGIGALAGLLSLCAPGENGAANKIQQSSNEGSSLGDFLGRKPSATATATATATDGPTTPKEK</sequence>
<feature type="domain" description="Long Rib" evidence="4">
    <location>
        <begin position="337"/>
        <end position="431"/>
    </location>
</feature>
<feature type="chain" id="PRO_5044848343" evidence="3">
    <location>
        <begin position="28"/>
        <end position="1196"/>
    </location>
</feature>
<evidence type="ECO:0000313" key="6">
    <source>
        <dbReference type="Proteomes" id="UP001205080"/>
    </source>
</evidence>
<dbReference type="EMBL" id="JAGPYW010000004">
    <property type="protein sequence ID" value="MCQ4614114.1"/>
    <property type="molecule type" value="Genomic_DNA"/>
</dbReference>
<accession>A0ABD4TRK2</accession>
<feature type="region of interest" description="Disordered" evidence="1">
    <location>
        <begin position="1156"/>
        <end position="1196"/>
    </location>
</feature>
<dbReference type="Proteomes" id="UP001205080">
    <property type="component" value="Unassembled WGS sequence"/>
</dbReference>
<name>A0ABD4TRK2_9CORY</name>
<keyword evidence="2" id="KW-1133">Transmembrane helix</keyword>
<dbReference type="NCBIfam" id="NF038186">
    <property type="entry name" value="YPDG_rpt"/>
    <property type="match status" value="5"/>
</dbReference>
<feature type="domain" description="Long Rib" evidence="4">
    <location>
        <begin position="743"/>
        <end position="827"/>
    </location>
</feature>